<dbReference type="Proteomes" id="UP000538666">
    <property type="component" value="Unassembled WGS sequence"/>
</dbReference>
<dbReference type="SUPFAM" id="SSF51338">
    <property type="entry name" value="Composite domain of metallo-dependent hydrolases"/>
    <property type="match status" value="1"/>
</dbReference>
<feature type="signal peptide" evidence="1">
    <location>
        <begin position="1"/>
        <end position="24"/>
    </location>
</feature>
<dbReference type="PANTHER" id="PTHR43135:SF3">
    <property type="entry name" value="ALPHA-D-RIBOSE 1-METHYLPHOSPHONATE 5-TRIPHOSPHATE DIPHOSPHATASE"/>
    <property type="match status" value="1"/>
</dbReference>
<evidence type="ECO:0000256" key="1">
    <source>
        <dbReference type="SAM" id="SignalP"/>
    </source>
</evidence>
<evidence type="ECO:0000259" key="2">
    <source>
        <dbReference type="Pfam" id="PF01979"/>
    </source>
</evidence>
<keyword evidence="1" id="KW-0732">Signal</keyword>
<dbReference type="SUPFAM" id="SSF51556">
    <property type="entry name" value="Metallo-dependent hydrolases"/>
    <property type="match status" value="1"/>
</dbReference>
<keyword evidence="3" id="KW-0378">Hydrolase</keyword>
<dbReference type="OrthoDB" id="9797498at2"/>
<dbReference type="AlphaFoldDB" id="A0A841JRJ6"/>
<proteinExistence type="predicted"/>
<dbReference type="InterPro" id="IPR051781">
    <property type="entry name" value="Metallo-dep_Hydrolase"/>
</dbReference>
<dbReference type="PANTHER" id="PTHR43135">
    <property type="entry name" value="ALPHA-D-RIBOSE 1-METHYLPHOSPHONATE 5-TRIPHOSPHATE DIPHOSPHATASE"/>
    <property type="match status" value="1"/>
</dbReference>
<accession>A0A841JRJ6</accession>
<evidence type="ECO:0000313" key="3">
    <source>
        <dbReference type="EMBL" id="MBB6143035.1"/>
    </source>
</evidence>
<comment type="caution">
    <text evidence="3">The sequence shown here is derived from an EMBL/GenBank/DDBJ whole genome shotgun (WGS) entry which is preliminary data.</text>
</comment>
<dbReference type="InterPro" id="IPR032466">
    <property type="entry name" value="Metal_Hydrolase"/>
</dbReference>
<dbReference type="RefSeq" id="WP_082125927.1">
    <property type="nucleotide sequence ID" value="NZ_JACHEK010000002.1"/>
</dbReference>
<dbReference type="InterPro" id="IPR006680">
    <property type="entry name" value="Amidohydro-rel"/>
</dbReference>
<dbReference type="InterPro" id="IPR011059">
    <property type="entry name" value="Metal-dep_hydrolase_composite"/>
</dbReference>
<dbReference type="GO" id="GO:0016810">
    <property type="term" value="F:hydrolase activity, acting on carbon-nitrogen (but not peptide) bonds"/>
    <property type="evidence" value="ECO:0007669"/>
    <property type="project" value="InterPro"/>
</dbReference>
<dbReference type="Gene3D" id="3.20.20.140">
    <property type="entry name" value="Metal-dependent hydrolases"/>
    <property type="match status" value="1"/>
</dbReference>
<gene>
    <name evidence="3" type="ORF">HNQ77_000979</name>
</gene>
<feature type="domain" description="Amidohydrolase-related" evidence="2">
    <location>
        <begin position="110"/>
        <end position="470"/>
    </location>
</feature>
<dbReference type="Pfam" id="PF01979">
    <property type="entry name" value="Amidohydro_1"/>
    <property type="match status" value="1"/>
</dbReference>
<organism evidence="3 4">
    <name type="scientific">Silvibacterium bohemicum</name>
    <dbReference type="NCBI Taxonomy" id="1577686"/>
    <lineage>
        <taxon>Bacteria</taxon>
        <taxon>Pseudomonadati</taxon>
        <taxon>Acidobacteriota</taxon>
        <taxon>Terriglobia</taxon>
        <taxon>Terriglobales</taxon>
        <taxon>Acidobacteriaceae</taxon>
        <taxon>Silvibacterium</taxon>
    </lineage>
</organism>
<name>A0A841JRJ6_9BACT</name>
<evidence type="ECO:0000313" key="4">
    <source>
        <dbReference type="Proteomes" id="UP000538666"/>
    </source>
</evidence>
<dbReference type="Gene3D" id="2.30.40.10">
    <property type="entry name" value="Urease, subunit C, domain 1"/>
    <property type="match status" value="1"/>
</dbReference>
<keyword evidence="4" id="KW-1185">Reference proteome</keyword>
<reference evidence="3 4" key="1">
    <citation type="submission" date="2020-08" db="EMBL/GenBank/DDBJ databases">
        <title>Genomic Encyclopedia of Type Strains, Phase IV (KMG-IV): sequencing the most valuable type-strain genomes for metagenomic binning, comparative biology and taxonomic classification.</title>
        <authorList>
            <person name="Goeker M."/>
        </authorList>
    </citation>
    <scope>NUCLEOTIDE SEQUENCE [LARGE SCALE GENOMIC DNA]</scope>
    <source>
        <strain evidence="3 4">DSM 103733</strain>
    </source>
</reference>
<feature type="chain" id="PRO_5032345232" evidence="1">
    <location>
        <begin position="25"/>
        <end position="503"/>
    </location>
</feature>
<dbReference type="EMBL" id="JACHEK010000002">
    <property type="protein sequence ID" value="MBB6143035.1"/>
    <property type="molecule type" value="Genomic_DNA"/>
</dbReference>
<protein>
    <submittedName>
        <fullName evidence="3">Imidazolonepropionase-like amidohydrolase</fullName>
    </submittedName>
</protein>
<sequence length="503" mass="54819">MPNYKNLRVLSLSALFFSTRLILAQFQSPSPPLFPDSTNQINVPVHADAMVREHGPKIALEHVTLFDGSGAPPKHDQTIIIDHDKIVAVGSSKEVIPSWDTKVLDETGKTLLPGLIGMHEHLFYPTAGGFRGQVGMYSELGNSGPMLYLAVGITTARTAGSINPYLDLNLRKAIESGREAGPDLDVTGPYLEGPPALQIPVHELDGPEDARRTVDYWHGEGATSFKAYMHITPAELKTSIDAAHQFGAKITGHLCSVGFTEAAEMGIDNLEHGIIVDTEFYSKKQPGICPNAIASANEMGQSLQMQDPRVQKMIHTLVEHHVALTSTLDIFEMSESGEPPIETLKTSHDAMAAASWDSYMRNRDVLAHRTDNPVTARLLHKEMEFERDFVRQGGLLMAGCDPTGFGGILPGFGDQREMELLIQAGFSSAEAVEIYTSNAANFLGRQYTIGKVVTGMQADLLLLDGDFEHDSSVIRKPELVFKKGLGYDSNLLFAAVRGEAGLR</sequence>